<dbReference type="SMART" id="SM00020">
    <property type="entry name" value="Tryp_SPc"/>
    <property type="match status" value="1"/>
</dbReference>
<dbReference type="PROSITE" id="PS50240">
    <property type="entry name" value="TRYPSIN_DOM"/>
    <property type="match status" value="1"/>
</dbReference>
<dbReference type="PANTHER" id="PTHR24276:SF98">
    <property type="entry name" value="FI18310P1-RELATED"/>
    <property type="match status" value="1"/>
</dbReference>
<evidence type="ECO:0000313" key="9">
    <source>
        <dbReference type="Proteomes" id="UP000694044"/>
    </source>
</evidence>
<evidence type="ECO:0000256" key="1">
    <source>
        <dbReference type="ARBA" id="ARBA00004613"/>
    </source>
</evidence>
<dbReference type="InterPro" id="IPR001254">
    <property type="entry name" value="Trypsin_dom"/>
</dbReference>
<dbReference type="GO" id="GO:0005576">
    <property type="term" value="C:extracellular region"/>
    <property type="evidence" value="ECO:0007669"/>
    <property type="project" value="UniProtKB-SubCell"/>
</dbReference>
<dbReference type="GO" id="GO:0004252">
    <property type="term" value="F:serine-type endopeptidase activity"/>
    <property type="evidence" value="ECO:0007669"/>
    <property type="project" value="InterPro"/>
</dbReference>
<evidence type="ECO:0000256" key="6">
    <source>
        <dbReference type="SAM" id="MobiDB-lite"/>
    </source>
</evidence>
<evidence type="ECO:0000256" key="5">
    <source>
        <dbReference type="ARBA" id="ARBA00023180"/>
    </source>
</evidence>
<feature type="compositionally biased region" description="Low complexity" evidence="6">
    <location>
        <begin position="41"/>
        <end position="51"/>
    </location>
</feature>
<dbReference type="Pfam" id="PF00089">
    <property type="entry name" value="Trypsin"/>
    <property type="match status" value="1"/>
</dbReference>
<gene>
    <name evidence="8" type="ORF">PHYPSEUDO_003363</name>
</gene>
<sequence>MKTYTAVILSTVDGDSFCGGSLVSPTHVLTKTPTRRRTSCRWTRTTSTARADQGRVGPEPHGIEHVQRRLILCSADSGEAQQVRAYQASKTDDLDIIPGMWPKAMGWATTASRTAPPRTSCKVSALRSLCSGDVANKDASMTDTGGPLIKEKDPGDADDILLGLVNWGYGCDDAGSPTVYSRVTAAIQRINSITSAKRSS</sequence>
<feature type="domain" description="Peptidase S1" evidence="7">
    <location>
        <begin position="1"/>
        <end position="195"/>
    </location>
</feature>
<accession>A0A8T1VU36</accession>
<keyword evidence="5" id="KW-0325">Glycoprotein</keyword>
<dbReference type="EMBL" id="JAGDFM010000168">
    <property type="protein sequence ID" value="KAG7383748.1"/>
    <property type="molecule type" value="Genomic_DNA"/>
</dbReference>
<dbReference type="Proteomes" id="UP000694044">
    <property type="component" value="Unassembled WGS sequence"/>
</dbReference>
<dbReference type="AlphaFoldDB" id="A0A8T1VU36"/>
<evidence type="ECO:0000256" key="3">
    <source>
        <dbReference type="ARBA" id="ARBA00022729"/>
    </source>
</evidence>
<keyword evidence="2" id="KW-0964">Secreted</keyword>
<proteinExistence type="predicted"/>
<evidence type="ECO:0000256" key="4">
    <source>
        <dbReference type="ARBA" id="ARBA00023157"/>
    </source>
</evidence>
<feature type="region of interest" description="Disordered" evidence="6">
    <location>
        <begin position="41"/>
        <end position="60"/>
    </location>
</feature>
<reference evidence="8" key="1">
    <citation type="submission" date="2021-02" db="EMBL/GenBank/DDBJ databases">
        <authorList>
            <person name="Palmer J.M."/>
        </authorList>
    </citation>
    <scope>NUCLEOTIDE SEQUENCE</scope>
    <source>
        <strain evidence="8">SCRP734</strain>
    </source>
</reference>
<comment type="subcellular location">
    <subcellularLocation>
        <location evidence="1">Secreted</location>
    </subcellularLocation>
</comment>
<keyword evidence="4" id="KW-1015">Disulfide bond</keyword>
<dbReference type="InterPro" id="IPR050430">
    <property type="entry name" value="Peptidase_S1"/>
</dbReference>
<comment type="caution">
    <text evidence="8">The sequence shown here is derived from an EMBL/GenBank/DDBJ whole genome shotgun (WGS) entry which is preliminary data.</text>
</comment>
<dbReference type="PANTHER" id="PTHR24276">
    <property type="entry name" value="POLYSERASE-RELATED"/>
    <property type="match status" value="1"/>
</dbReference>
<dbReference type="GO" id="GO:0006508">
    <property type="term" value="P:proteolysis"/>
    <property type="evidence" value="ECO:0007669"/>
    <property type="project" value="InterPro"/>
</dbReference>
<keyword evidence="9" id="KW-1185">Reference proteome</keyword>
<evidence type="ECO:0000256" key="2">
    <source>
        <dbReference type="ARBA" id="ARBA00022525"/>
    </source>
</evidence>
<evidence type="ECO:0000259" key="7">
    <source>
        <dbReference type="PROSITE" id="PS50240"/>
    </source>
</evidence>
<organism evidence="8 9">
    <name type="scientific">Phytophthora pseudosyringae</name>
    <dbReference type="NCBI Taxonomy" id="221518"/>
    <lineage>
        <taxon>Eukaryota</taxon>
        <taxon>Sar</taxon>
        <taxon>Stramenopiles</taxon>
        <taxon>Oomycota</taxon>
        <taxon>Peronosporomycetes</taxon>
        <taxon>Peronosporales</taxon>
        <taxon>Peronosporaceae</taxon>
        <taxon>Phytophthora</taxon>
    </lineage>
</organism>
<dbReference type="OrthoDB" id="92105at2759"/>
<name>A0A8T1VU36_9STRA</name>
<keyword evidence="3" id="KW-0732">Signal</keyword>
<evidence type="ECO:0000313" key="8">
    <source>
        <dbReference type="EMBL" id="KAG7383748.1"/>
    </source>
</evidence>
<protein>
    <recommendedName>
        <fullName evidence="7">Peptidase S1 domain-containing protein</fullName>
    </recommendedName>
</protein>